<name>A0AAE3XNP0_9BACT</name>
<reference evidence="1" key="1">
    <citation type="submission" date="2023-07" db="EMBL/GenBank/DDBJ databases">
        <title>Genomic Encyclopedia of Type Strains, Phase IV (KMG-IV): sequencing the most valuable type-strain genomes for metagenomic binning, comparative biology and taxonomic classification.</title>
        <authorList>
            <person name="Goeker M."/>
        </authorList>
    </citation>
    <scope>NUCLEOTIDE SEQUENCE</scope>
    <source>
        <strain evidence="1">DSM 26174</strain>
    </source>
</reference>
<dbReference type="EMBL" id="JAVDQD010000003">
    <property type="protein sequence ID" value="MDR6239812.1"/>
    <property type="molecule type" value="Genomic_DNA"/>
</dbReference>
<accession>A0AAE3XNP0</accession>
<proteinExistence type="predicted"/>
<keyword evidence="2" id="KW-1185">Reference proteome</keyword>
<dbReference type="Proteomes" id="UP001185092">
    <property type="component" value="Unassembled WGS sequence"/>
</dbReference>
<evidence type="ECO:0000313" key="2">
    <source>
        <dbReference type="Proteomes" id="UP001185092"/>
    </source>
</evidence>
<dbReference type="RefSeq" id="WP_309939600.1">
    <property type="nucleotide sequence ID" value="NZ_AP025305.1"/>
</dbReference>
<dbReference type="AlphaFoldDB" id="A0AAE3XNP0"/>
<sequence>MNLIALGILGMIAGVAMLRWKEDHKDDGKTLEPIRVLANKKKKF</sequence>
<gene>
    <name evidence="1" type="ORF">HNQ88_002860</name>
</gene>
<evidence type="ECO:0000313" key="1">
    <source>
        <dbReference type="EMBL" id="MDR6239812.1"/>
    </source>
</evidence>
<comment type="caution">
    <text evidence="1">The sequence shown here is derived from an EMBL/GenBank/DDBJ whole genome shotgun (WGS) entry which is preliminary data.</text>
</comment>
<organism evidence="1 2">
    <name type="scientific">Aureibacter tunicatorum</name>
    <dbReference type="NCBI Taxonomy" id="866807"/>
    <lineage>
        <taxon>Bacteria</taxon>
        <taxon>Pseudomonadati</taxon>
        <taxon>Bacteroidota</taxon>
        <taxon>Cytophagia</taxon>
        <taxon>Cytophagales</taxon>
        <taxon>Persicobacteraceae</taxon>
        <taxon>Aureibacter</taxon>
    </lineage>
</organism>
<protein>
    <submittedName>
        <fullName evidence="1">Uncharacterized protein</fullName>
    </submittedName>
</protein>